<sequence>MSTSSGAKVTEKTKKAFWENLARHYPLPFDKEVLATTQKVFSMVKKRGVTFSNAEILDIACGTGIYTLPLAGEAAGVTGLDDSEAMLDRMKQVMEAKGIQNVRPVKASWEDIDIAAKGFQKAFDIAWVSMTPAIQTAHDFDLMEQCARKWCVYIGWGRKRENALMQEIFSSHGLSYGPPPNIAKAYDILLESGRKPSLDYFETTWYWKGTANEALSDIAFHIEMHGEKPRRDLIAKALHSYERDGVLSYATEVELRLLVWPV</sequence>
<accession>A0A0D2JAB7</accession>
<evidence type="ECO:0000313" key="3">
    <source>
        <dbReference type="Proteomes" id="UP000032233"/>
    </source>
</evidence>
<organism evidence="2 3">
    <name type="scientific">Dethiosulfatarculus sandiegensis</name>
    <dbReference type="NCBI Taxonomy" id="1429043"/>
    <lineage>
        <taxon>Bacteria</taxon>
        <taxon>Pseudomonadati</taxon>
        <taxon>Thermodesulfobacteriota</taxon>
        <taxon>Desulfarculia</taxon>
        <taxon>Desulfarculales</taxon>
        <taxon>Desulfarculaceae</taxon>
        <taxon>Dethiosulfatarculus</taxon>
    </lineage>
</organism>
<dbReference type="STRING" id="1429043.X474_17995"/>
<dbReference type="CDD" id="cd02440">
    <property type="entry name" value="AdoMet_MTases"/>
    <property type="match status" value="1"/>
</dbReference>
<comment type="caution">
    <text evidence="2">The sequence shown here is derived from an EMBL/GenBank/DDBJ whole genome shotgun (WGS) entry which is preliminary data.</text>
</comment>
<dbReference type="InterPro" id="IPR041698">
    <property type="entry name" value="Methyltransf_25"/>
</dbReference>
<evidence type="ECO:0000259" key="1">
    <source>
        <dbReference type="Pfam" id="PF13649"/>
    </source>
</evidence>
<keyword evidence="3" id="KW-1185">Reference proteome</keyword>
<dbReference type="RefSeq" id="WP_044350353.1">
    <property type="nucleotide sequence ID" value="NZ_AZAC01000027.1"/>
</dbReference>
<evidence type="ECO:0000313" key="2">
    <source>
        <dbReference type="EMBL" id="KIX12676.1"/>
    </source>
</evidence>
<feature type="domain" description="Methyltransferase" evidence="1">
    <location>
        <begin position="56"/>
        <end position="131"/>
    </location>
</feature>
<protein>
    <recommendedName>
        <fullName evidence="1">Methyltransferase domain-containing protein</fullName>
    </recommendedName>
</protein>
<dbReference type="Proteomes" id="UP000032233">
    <property type="component" value="Unassembled WGS sequence"/>
</dbReference>
<dbReference type="EMBL" id="AZAC01000027">
    <property type="protein sequence ID" value="KIX12676.1"/>
    <property type="molecule type" value="Genomic_DNA"/>
</dbReference>
<proteinExistence type="predicted"/>
<dbReference type="Pfam" id="PF13649">
    <property type="entry name" value="Methyltransf_25"/>
    <property type="match status" value="1"/>
</dbReference>
<dbReference type="InParanoid" id="A0A0D2JAB7"/>
<name>A0A0D2JAB7_9BACT</name>
<dbReference type="SUPFAM" id="SSF53335">
    <property type="entry name" value="S-adenosyl-L-methionine-dependent methyltransferases"/>
    <property type="match status" value="1"/>
</dbReference>
<gene>
    <name evidence="2" type="ORF">X474_17995</name>
</gene>
<dbReference type="AlphaFoldDB" id="A0A0D2JAB7"/>
<dbReference type="Gene3D" id="3.40.50.150">
    <property type="entry name" value="Vaccinia Virus protein VP39"/>
    <property type="match status" value="1"/>
</dbReference>
<reference evidence="2 3" key="1">
    <citation type="submission" date="2013-11" db="EMBL/GenBank/DDBJ databases">
        <title>Metagenomic analysis of a methanogenic consortium involved in long chain n-alkane degradation.</title>
        <authorList>
            <person name="Davidova I.A."/>
            <person name="Callaghan A.V."/>
            <person name="Wawrik B."/>
            <person name="Pruitt S."/>
            <person name="Marks C."/>
            <person name="Duncan K.E."/>
            <person name="Suflita J.M."/>
        </authorList>
    </citation>
    <scope>NUCLEOTIDE SEQUENCE [LARGE SCALE GENOMIC DNA]</scope>
    <source>
        <strain evidence="2 3">SPR</strain>
    </source>
</reference>
<dbReference type="InterPro" id="IPR029063">
    <property type="entry name" value="SAM-dependent_MTases_sf"/>
</dbReference>